<keyword evidence="1" id="KW-1133">Transmembrane helix</keyword>
<keyword evidence="3" id="KW-1185">Reference proteome</keyword>
<organism evidence="2 3">
    <name type="scientific">Dreissena polymorpha</name>
    <name type="common">Zebra mussel</name>
    <name type="synonym">Mytilus polymorpha</name>
    <dbReference type="NCBI Taxonomy" id="45954"/>
    <lineage>
        <taxon>Eukaryota</taxon>
        <taxon>Metazoa</taxon>
        <taxon>Spiralia</taxon>
        <taxon>Lophotrochozoa</taxon>
        <taxon>Mollusca</taxon>
        <taxon>Bivalvia</taxon>
        <taxon>Autobranchia</taxon>
        <taxon>Heteroconchia</taxon>
        <taxon>Euheterodonta</taxon>
        <taxon>Imparidentia</taxon>
        <taxon>Neoheterodontei</taxon>
        <taxon>Myida</taxon>
        <taxon>Dreissenoidea</taxon>
        <taxon>Dreissenidae</taxon>
        <taxon>Dreissena</taxon>
    </lineage>
</organism>
<comment type="caution">
    <text evidence="2">The sequence shown here is derived from an EMBL/GenBank/DDBJ whole genome shotgun (WGS) entry which is preliminary data.</text>
</comment>
<evidence type="ECO:0000256" key="1">
    <source>
        <dbReference type="SAM" id="Phobius"/>
    </source>
</evidence>
<gene>
    <name evidence="2" type="ORF">DPMN_071139</name>
</gene>
<protein>
    <submittedName>
        <fullName evidence="2">Uncharacterized protein</fullName>
    </submittedName>
</protein>
<sequence length="63" mass="6732">MNGFVKHLKHIIDASHANMGLMQYVAAVAQVLSAILAVWSGDILSANVTLRDLKADSLAPDQT</sequence>
<dbReference type="EMBL" id="JAIWYP010000014">
    <property type="protein sequence ID" value="KAH3711470.1"/>
    <property type="molecule type" value="Genomic_DNA"/>
</dbReference>
<feature type="transmembrane region" description="Helical" evidence="1">
    <location>
        <begin position="21"/>
        <end position="41"/>
    </location>
</feature>
<name>A0A9D4BVI9_DREPO</name>
<dbReference type="AlphaFoldDB" id="A0A9D4BVI9"/>
<proteinExistence type="predicted"/>
<reference evidence="2" key="2">
    <citation type="submission" date="2020-11" db="EMBL/GenBank/DDBJ databases">
        <authorList>
            <person name="McCartney M.A."/>
            <person name="Auch B."/>
            <person name="Kono T."/>
            <person name="Mallez S."/>
            <person name="Becker A."/>
            <person name="Gohl D.M."/>
            <person name="Silverstein K.A.T."/>
            <person name="Koren S."/>
            <person name="Bechman K.B."/>
            <person name="Herman A."/>
            <person name="Abrahante J.E."/>
            <person name="Garbe J."/>
        </authorList>
    </citation>
    <scope>NUCLEOTIDE SEQUENCE</scope>
    <source>
        <strain evidence="2">Duluth1</strain>
        <tissue evidence="2">Whole animal</tissue>
    </source>
</reference>
<keyword evidence="1" id="KW-0812">Transmembrane</keyword>
<dbReference type="Proteomes" id="UP000828390">
    <property type="component" value="Unassembled WGS sequence"/>
</dbReference>
<reference evidence="2" key="1">
    <citation type="journal article" date="2019" name="bioRxiv">
        <title>The Genome of the Zebra Mussel, Dreissena polymorpha: A Resource for Invasive Species Research.</title>
        <authorList>
            <person name="McCartney M.A."/>
            <person name="Auch B."/>
            <person name="Kono T."/>
            <person name="Mallez S."/>
            <person name="Zhang Y."/>
            <person name="Obille A."/>
            <person name="Becker A."/>
            <person name="Abrahante J.E."/>
            <person name="Garbe J."/>
            <person name="Badalamenti J.P."/>
            <person name="Herman A."/>
            <person name="Mangelson H."/>
            <person name="Liachko I."/>
            <person name="Sullivan S."/>
            <person name="Sone E.D."/>
            <person name="Koren S."/>
            <person name="Silverstein K.A.T."/>
            <person name="Beckman K.B."/>
            <person name="Gohl D.M."/>
        </authorList>
    </citation>
    <scope>NUCLEOTIDE SEQUENCE</scope>
    <source>
        <strain evidence="2">Duluth1</strain>
        <tissue evidence="2">Whole animal</tissue>
    </source>
</reference>
<evidence type="ECO:0000313" key="2">
    <source>
        <dbReference type="EMBL" id="KAH3711470.1"/>
    </source>
</evidence>
<evidence type="ECO:0000313" key="3">
    <source>
        <dbReference type="Proteomes" id="UP000828390"/>
    </source>
</evidence>
<accession>A0A9D4BVI9</accession>
<keyword evidence="1" id="KW-0472">Membrane</keyword>